<accession>A0A1G4ET28</accession>
<evidence type="ECO:0000256" key="1">
    <source>
        <dbReference type="SAM" id="MobiDB-lite"/>
    </source>
</evidence>
<reference evidence="2 3" key="1">
    <citation type="submission" date="2016-08" db="EMBL/GenBank/DDBJ databases">
        <authorList>
            <person name="Seilhamer J.J."/>
        </authorList>
    </citation>
    <scope>NUCLEOTIDE SEQUENCE [LARGE SCALE GENOMIC DNA]</scope>
    <source>
        <strain evidence="2 3">SDA_GO95</strain>
    </source>
</reference>
<sequence length="23" mass="2633">MGVNFTNQNHPKNQLHKIELAKA</sequence>
<dbReference type="Proteomes" id="UP000195696">
    <property type="component" value="Unassembled WGS sequence"/>
</dbReference>
<evidence type="ECO:0000313" key="2">
    <source>
        <dbReference type="EMBL" id="SCB71008.1"/>
    </source>
</evidence>
<feature type="region of interest" description="Disordered" evidence="1">
    <location>
        <begin position="1"/>
        <end position="23"/>
    </location>
</feature>
<name>A0A1G4ET28_BACMY</name>
<dbReference type="AlphaFoldDB" id="A0A1G4ET28"/>
<dbReference type="EMBL" id="FMAK01000057">
    <property type="protein sequence ID" value="SCB71008.1"/>
    <property type="molecule type" value="Genomic_DNA"/>
</dbReference>
<organism evidence="2 3">
    <name type="scientific">Bacillus mycoides</name>
    <dbReference type="NCBI Taxonomy" id="1405"/>
    <lineage>
        <taxon>Bacteria</taxon>
        <taxon>Bacillati</taxon>
        <taxon>Bacillota</taxon>
        <taxon>Bacilli</taxon>
        <taxon>Bacillales</taxon>
        <taxon>Bacillaceae</taxon>
        <taxon>Bacillus</taxon>
        <taxon>Bacillus cereus group</taxon>
    </lineage>
</organism>
<protein>
    <submittedName>
        <fullName evidence="2">Uncharacterized protein</fullName>
    </submittedName>
</protein>
<feature type="compositionally biased region" description="Polar residues" evidence="1">
    <location>
        <begin position="1"/>
        <end position="12"/>
    </location>
</feature>
<proteinExistence type="predicted"/>
<evidence type="ECO:0000313" key="3">
    <source>
        <dbReference type="Proteomes" id="UP000195696"/>
    </source>
</evidence>
<gene>
    <name evidence="2" type="ORF">BWGO95_05229</name>
</gene>